<name>A0A7J8MNA9_9ROSI</name>
<dbReference type="Pfam" id="PF10250">
    <property type="entry name" value="O-FucT"/>
    <property type="match status" value="1"/>
</dbReference>
<evidence type="ECO:0000256" key="5">
    <source>
        <dbReference type="ARBA" id="ARBA00023277"/>
    </source>
</evidence>
<dbReference type="Proteomes" id="UP000593572">
    <property type="component" value="Unassembled WGS sequence"/>
</dbReference>
<dbReference type="GO" id="GO:0016757">
    <property type="term" value="F:glycosyltransferase activity"/>
    <property type="evidence" value="ECO:0007669"/>
    <property type="project" value="UniProtKB-KW"/>
</dbReference>
<sequence>SFTDIFDVDHFINVLRDEVSIVKELPREYSWSSREYYATGIRATRIKTAPVHASADWYLENVLPVMQSYGIAAISPFSHRLAFDKLPVEIQHLRCKVNFEALAFVPRIRLIGETLVNRLRDPSGKLQASGTAVLRERTDDTEKARAGKFVVLHLRFDKDMAAHSACDFGGGKAEKLALAKYRQVLWQGRVLNSQFTDHELRNQGRCPLTPEEIGLLLTALGFNNNTHLYLASH</sequence>
<feature type="non-terminal residue" evidence="7">
    <location>
        <position position="233"/>
    </location>
</feature>
<comment type="similarity">
    <text evidence="1">Belongs to the glycosyltransferase GT106 family.</text>
</comment>
<organism evidence="7 8">
    <name type="scientific">Gossypium lobatum</name>
    <dbReference type="NCBI Taxonomy" id="34289"/>
    <lineage>
        <taxon>Eukaryota</taxon>
        <taxon>Viridiplantae</taxon>
        <taxon>Streptophyta</taxon>
        <taxon>Embryophyta</taxon>
        <taxon>Tracheophyta</taxon>
        <taxon>Spermatophyta</taxon>
        <taxon>Magnoliopsida</taxon>
        <taxon>eudicotyledons</taxon>
        <taxon>Gunneridae</taxon>
        <taxon>Pentapetalae</taxon>
        <taxon>rosids</taxon>
        <taxon>malvids</taxon>
        <taxon>Malvales</taxon>
        <taxon>Malvaceae</taxon>
        <taxon>Malvoideae</taxon>
        <taxon>Gossypium</taxon>
    </lineage>
</organism>
<keyword evidence="5" id="KW-0119">Carbohydrate metabolism</keyword>
<dbReference type="GO" id="GO:0006004">
    <property type="term" value="P:fucose metabolic process"/>
    <property type="evidence" value="ECO:0007669"/>
    <property type="project" value="UniProtKB-KW"/>
</dbReference>
<dbReference type="PANTHER" id="PTHR31933:SF21">
    <property type="entry name" value="O-FUCOSYLTRANSFERASE FAMILY PROTEIN"/>
    <property type="match status" value="1"/>
</dbReference>
<evidence type="ECO:0000313" key="8">
    <source>
        <dbReference type="Proteomes" id="UP000593572"/>
    </source>
</evidence>
<dbReference type="PANTHER" id="PTHR31933">
    <property type="entry name" value="O-FUCOSYLTRANSFERASE 2-RELATED"/>
    <property type="match status" value="1"/>
</dbReference>
<dbReference type="EMBL" id="JABEZX010000009">
    <property type="protein sequence ID" value="MBA0566040.1"/>
    <property type="molecule type" value="Genomic_DNA"/>
</dbReference>
<evidence type="ECO:0000256" key="6">
    <source>
        <dbReference type="ARBA" id="ARBA00030350"/>
    </source>
</evidence>
<feature type="non-terminal residue" evidence="7">
    <location>
        <position position="1"/>
    </location>
</feature>
<dbReference type="InterPro" id="IPR052272">
    <property type="entry name" value="GT106_glycosyltransferase"/>
</dbReference>
<proteinExistence type="inferred from homology"/>
<gene>
    <name evidence="7" type="ORF">Golob_010890</name>
</gene>
<keyword evidence="4" id="KW-0294">Fucose metabolism</keyword>
<keyword evidence="3" id="KW-0808">Transferase</keyword>
<evidence type="ECO:0000256" key="2">
    <source>
        <dbReference type="ARBA" id="ARBA00022676"/>
    </source>
</evidence>
<comment type="caution">
    <text evidence="7">The sequence shown here is derived from an EMBL/GenBank/DDBJ whole genome shotgun (WGS) entry which is preliminary data.</text>
</comment>
<evidence type="ECO:0000256" key="4">
    <source>
        <dbReference type="ARBA" id="ARBA00023253"/>
    </source>
</evidence>
<dbReference type="AlphaFoldDB" id="A0A7J8MNA9"/>
<evidence type="ECO:0000256" key="1">
    <source>
        <dbReference type="ARBA" id="ARBA00007737"/>
    </source>
</evidence>
<protein>
    <recommendedName>
        <fullName evidence="6">O-fucosyltransferase family protein</fullName>
    </recommendedName>
</protein>
<evidence type="ECO:0000256" key="3">
    <source>
        <dbReference type="ARBA" id="ARBA00022679"/>
    </source>
</evidence>
<evidence type="ECO:0000313" key="7">
    <source>
        <dbReference type="EMBL" id="MBA0566040.1"/>
    </source>
</evidence>
<keyword evidence="2" id="KW-0328">Glycosyltransferase</keyword>
<reference evidence="7 8" key="1">
    <citation type="journal article" date="2019" name="Genome Biol. Evol.">
        <title>Insights into the evolution of the New World diploid cottons (Gossypium, subgenus Houzingenia) based on genome sequencing.</title>
        <authorList>
            <person name="Grover C.E."/>
            <person name="Arick M.A. 2nd"/>
            <person name="Thrash A."/>
            <person name="Conover J.L."/>
            <person name="Sanders W.S."/>
            <person name="Peterson D.G."/>
            <person name="Frelichowski J.E."/>
            <person name="Scheffler J.A."/>
            <person name="Scheffler B.E."/>
            <person name="Wendel J.F."/>
        </authorList>
    </citation>
    <scope>NUCLEOTIDE SEQUENCE [LARGE SCALE GENOMIC DNA]</scope>
    <source>
        <strain evidence="7">157</strain>
        <tissue evidence="7">Leaf</tissue>
    </source>
</reference>
<keyword evidence="8" id="KW-1185">Reference proteome</keyword>
<accession>A0A7J8MNA9</accession>
<dbReference type="InterPro" id="IPR019378">
    <property type="entry name" value="GDP-Fuc_O-FucTrfase"/>
</dbReference>